<evidence type="ECO:0000313" key="2">
    <source>
        <dbReference type="EMBL" id="PST38526.1"/>
    </source>
</evidence>
<gene>
    <name evidence="2" type="ORF">C7U56_00775</name>
</gene>
<keyword evidence="3" id="KW-1185">Reference proteome</keyword>
<dbReference type="RefSeq" id="WP_106999784.1">
    <property type="nucleotide sequence ID" value="NZ_PYLO01000001.1"/>
</dbReference>
<sequence length="483" mass="56621">MKAISIYTITRNQNTEYLQKLERQLSGRDVFLKIREWELDSMKALVSELERHIQAVYALRFFYSFQIPRLGKEFDLLQIKEEQILNLELKSGQVSDEAIRKQLIQNRYYLAALGKPIRSYTYISSQNRLVRLTNHDRIVEADWEQLCRDLQQESADYPGDIEDLFQAELYLISPLTEPGRFLKKEYFLTYQQRDIERQILKKIRADRTGYFWFTGLPGTGKTLLLYDIAMKLSGRQRVCMIHCGEAGKEWKVLHERLRRVEYLAEDSVQTGAEIRFEAYSAILVDEAHLLSPNTLEILLEIGKTRPVIFSSNCEDMISPEELDLGAIKLLGKQPGIQTFHLTNRIRANAELSYFIQNMMHLPHGRGMRRYPHVAVVYANDESEAANLLNDYIRQGYECQESDWQEKPEKPSDSAVEIQSRHTREVDRMVHRLDGRYYYDEMGYLRSTERDVRHLFYQLSEAKEELALVVMGNEKLYGALLNLF</sequence>
<dbReference type="SUPFAM" id="SSF52540">
    <property type="entry name" value="P-loop containing nucleoside triphosphate hydrolases"/>
    <property type="match status" value="1"/>
</dbReference>
<dbReference type="Pfam" id="PF00004">
    <property type="entry name" value="AAA"/>
    <property type="match status" value="1"/>
</dbReference>
<dbReference type="InterPro" id="IPR027417">
    <property type="entry name" value="P-loop_NTPase"/>
</dbReference>
<feature type="domain" description="ATPase AAA-type core" evidence="1">
    <location>
        <begin position="213"/>
        <end position="294"/>
    </location>
</feature>
<keyword evidence="2" id="KW-0067">ATP-binding</keyword>
<protein>
    <submittedName>
        <fullName evidence="2">ATP-binding protein</fullName>
    </submittedName>
</protein>
<evidence type="ECO:0000313" key="3">
    <source>
        <dbReference type="Proteomes" id="UP000241048"/>
    </source>
</evidence>
<name>A0A2T3FTC1_9CLOT</name>
<accession>A0A2T3FTC1</accession>
<keyword evidence="2" id="KW-0547">Nucleotide-binding</keyword>
<evidence type="ECO:0000259" key="1">
    <source>
        <dbReference type="Pfam" id="PF00004"/>
    </source>
</evidence>
<dbReference type="Gene3D" id="3.40.50.300">
    <property type="entry name" value="P-loop containing nucleotide triphosphate hydrolases"/>
    <property type="match status" value="1"/>
</dbReference>
<dbReference type="InterPro" id="IPR003959">
    <property type="entry name" value="ATPase_AAA_core"/>
</dbReference>
<reference evidence="2 3" key="1">
    <citation type="submission" date="2018-03" db="EMBL/GenBank/DDBJ databases">
        <title>Lachnoclostridium SNUG30386 gen.nov., sp.nov., isolated from human faeces.</title>
        <authorList>
            <person name="Seo B."/>
            <person name="Jeon K."/>
            <person name="Ko G."/>
        </authorList>
    </citation>
    <scope>NUCLEOTIDE SEQUENCE [LARGE SCALE GENOMIC DNA]</scope>
    <source>
        <strain evidence="2 3">SNUG30386</strain>
    </source>
</reference>
<organism evidence="2 3">
    <name type="scientific">Clostridium fessum</name>
    <dbReference type="NCBI Taxonomy" id="2126740"/>
    <lineage>
        <taxon>Bacteria</taxon>
        <taxon>Bacillati</taxon>
        <taxon>Bacillota</taxon>
        <taxon>Clostridia</taxon>
        <taxon>Eubacteriales</taxon>
        <taxon>Clostridiaceae</taxon>
        <taxon>Clostridium</taxon>
    </lineage>
</organism>
<dbReference type="AlphaFoldDB" id="A0A2T3FTC1"/>
<dbReference type="GO" id="GO:0016887">
    <property type="term" value="F:ATP hydrolysis activity"/>
    <property type="evidence" value="ECO:0007669"/>
    <property type="project" value="InterPro"/>
</dbReference>
<dbReference type="Proteomes" id="UP000241048">
    <property type="component" value="Unassembled WGS sequence"/>
</dbReference>
<dbReference type="GO" id="GO:0005524">
    <property type="term" value="F:ATP binding"/>
    <property type="evidence" value="ECO:0007669"/>
    <property type="project" value="UniProtKB-KW"/>
</dbReference>
<dbReference type="EMBL" id="PYLO01000001">
    <property type="protein sequence ID" value="PST38526.1"/>
    <property type="molecule type" value="Genomic_DNA"/>
</dbReference>
<comment type="caution">
    <text evidence="2">The sequence shown here is derived from an EMBL/GenBank/DDBJ whole genome shotgun (WGS) entry which is preliminary data.</text>
</comment>
<proteinExistence type="predicted"/>